<dbReference type="OrthoDB" id="5525078at2"/>
<feature type="chain" id="PRO_5023056078" description="Lipoprotein" evidence="1">
    <location>
        <begin position="23"/>
        <end position="113"/>
    </location>
</feature>
<dbReference type="AlphaFoldDB" id="A0A511TCZ8"/>
<dbReference type="Proteomes" id="UP000183760">
    <property type="component" value="Unassembled WGS sequence"/>
</dbReference>
<gene>
    <name evidence="2" type="ORF">MFU01_70810</name>
    <name evidence="3" type="ORF">SAMN05443572_111289</name>
</gene>
<reference evidence="3 4" key="1">
    <citation type="submission" date="2016-10" db="EMBL/GenBank/DDBJ databases">
        <authorList>
            <person name="Varghese N."/>
            <person name="Submissions S."/>
        </authorList>
    </citation>
    <scope>NUCLEOTIDE SEQUENCE [LARGE SCALE GENOMIC DNA]</scope>
    <source>
        <strain evidence="3 4">DSM 16525</strain>
    </source>
</reference>
<accession>A0A511TCZ8</accession>
<evidence type="ECO:0000313" key="3">
    <source>
        <dbReference type="EMBL" id="SEU36734.1"/>
    </source>
</evidence>
<proteinExistence type="predicted"/>
<evidence type="ECO:0008006" key="6">
    <source>
        <dbReference type="Google" id="ProtNLM"/>
    </source>
</evidence>
<feature type="signal peptide" evidence="1">
    <location>
        <begin position="1"/>
        <end position="22"/>
    </location>
</feature>
<dbReference type="RefSeq" id="WP_074958042.1">
    <property type="nucleotide sequence ID" value="NZ_BJXR01000053.1"/>
</dbReference>
<organism evidence="2 5">
    <name type="scientific">Myxococcus fulvus</name>
    <dbReference type="NCBI Taxonomy" id="33"/>
    <lineage>
        <taxon>Bacteria</taxon>
        <taxon>Pseudomonadati</taxon>
        <taxon>Myxococcota</taxon>
        <taxon>Myxococcia</taxon>
        <taxon>Myxococcales</taxon>
        <taxon>Cystobacterineae</taxon>
        <taxon>Myxococcaceae</taxon>
        <taxon>Myxococcus</taxon>
    </lineage>
</organism>
<protein>
    <recommendedName>
        <fullName evidence="6">Lipoprotein</fullName>
    </recommendedName>
</protein>
<dbReference type="PROSITE" id="PS51257">
    <property type="entry name" value="PROKAR_LIPOPROTEIN"/>
    <property type="match status" value="1"/>
</dbReference>
<keyword evidence="1" id="KW-0732">Signal</keyword>
<evidence type="ECO:0000256" key="1">
    <source>
        <dbReference type="SAM" id="SignalP"/>
    </source>
</evidence>
<dbReference type="EMBL" id="FOIB01000011">
    <property type="protein sequence ID" value="SEU36734.1"/>
    <property type="molecule type" value="Genomic_DNA"/>
</dbReference>
<comment type="caution">
    <text evidence="2">The sequence shown here is derived from an EMBL/GenBank/DDBJ whole genome shotgun (WGS) entry which is preliminary data.</text>
</comment>
<dbReference type="EMBL" id="BJXR01000053">
    <property type="protein sequence ID" value="GEN12044.1"/>
    <property type="molecule type" value="Genomic_DNA"/>
</dbReference>
<evidence type="ECO:0000313" key="2">
    <source>
        <dbReference type="EMBL" id="GEN12044.1"/>
    </source>
</evidence>
<name>A0A511TCZ8_MYXFU</name>
<sequence length="113" mass="12111">MKKPTNPLLLALASAMFLGACGAPLEETEASTLPDPSPVVMTKDRVPGEVSASWTANCAGWAQGGRTCSWRCRSTSEWMWATQTVGYGDCNAYANNFCGRDAHAVCWSSNPHP</sequence>
<dbReference type="Proteomes" id="UP000321514">
    <property type="component" value="Unassembled WGS sequence"/>
</dbReference>
<keyword evidence="4" id="KW-1185">Reference proteome</keyword>
<reference evidence="2 5" key="2">
    <citation type="submission" date="2019-07" db="EMBL/GenBank/DDBJ databases">
        <title>Whole genome shotgun sequence of Myxococcus fulvus NBRC 100333.</title>
        <authorList>
            <person name="Hosoyama A."/>
            <person name="Uohara A."/>
            <person name="Ohji S."/>
            <person name="Ichikawa N."/>
        </authorList>
    </citation>
    <scope>NUCLEOTIDE SEQUENCE [LARGE SCALE GENOMIC DNA]</scope>
    <source>
        <strain evidence="2 5">NBRC 100333</strain>
    </source>
</reference>
<evidence type="ECO:0000313" key="5">
    <source>
        <dbReference type="Proteomes" id="UP000321514"/>
    </source>
</evidence>
<dbReference type="STRING" id="1334629.MFUL124B02_13205"/>
<evidence type="ECO:0000313" key="4">
    <source>
        <dbReference type="Proteomes" id="UP000183760"/>
    </source>
</evidence>